<evidence type="ECO:0000313" key="2">
    <source>
        <dbReference type="Proteomes" id="UP000315226"/>
    </source>
</evidence>
<dbReference type="EMBL" id="BJMN01000015">
    <property type="protein sequence ID" value="GEB57144.1"/>
    <property type="molecule type" value="Genomic_DNA"/>
</dbReference>
<evidence type="ECO:0008006" key="3">
    <source>
        <dbReference type="Google" id="ProtNLM"/>
    </source>
</evidence>
<protein>
    <recommendedName>
        <fullName evidence="3">LysR substrate-binding domain-containing protein</fullName>
    </recommendedName>
</protein>
<comment type="caution">
    <text evidence="1">The sequence shown here is derived from an EMBL/GenBank/DDBJ whole genome shotgun (WGS) entry which is preliminary data.</text>
</comment>
<gene>
    <name evidence="1" type="ORF">SGA01_27490</name>
</gene>
<name>A0A4Y3RID5_9ACTN</name>
<evidence type="ECO:0000313" key="1">
    <source>
        <dbReference type="EMBL" id="GEB57144.1"/>
    </source>
</evidence>
<proteinExistence type="predicted"/>
<reference evidence="1 2" key="1">
    <citation type="submission" date="2019-06" db="EMBL/GenBank/DDBJ databases">
        <title>Whole genome shotgun sequence of Streptomyces gardneri NBRC 12865.</title>
        <authorList>
            <person name="Hosoyama A."/>
            <person name="Uohara A."/>
            <person name="Ohji S."/>
            <person name="Ichikawa N."/>
        </authorList>
    </citation>
    <scope>NUCLEOTIDE SEQUENCE [LARGE SCALE GENOMIC DNA]</scope>
    <source>
        <strain evidence="1 2">NBRC 12865</strain>
    </source>
</reference>
<dbReference type="AlphaFoldDB" id="A0A4Y3RID5"/>
<accession>A0A4Y3RID5</accession>
<dbReference type="Proteomes" id="UP000315226">
    <property type="component" value="Unassembled WGS sequence"/>
</dbReference>
<organism evidence="1 2">
    <name type="scientific">Streptomyces gardneri</name>
    <dbReference type="NCBI Taxonomy" id="66892"/>
    <lineage>
        <taxon>Bacteria</taxon>
        <taxon>Bacillati</taxon>
        <taxon>Actinomycetota</taxon>
        <taxon>Actinomycetes</taxon>
        <taxon>Kitasatosporales</taxon>
        <taxon>Streptomycetaceae</taxon>
        <taxon>Streptomyces</taxon>
    </lineage>
</organism>
<sequence length="202" mass="21996">MNQHGESAARRRVATLGPDGTDAHAEALRLFDDVVLADSFESAMNVAFEGGMYALVATGFVERSGAAVSDLWVNLHFRHLGRMRIVGTWESPTKPMCVAAGPEVADLGALRSIALHPATDVFAERFAPQADRQYVDAKPLAVQQVVDGAADGCIGSLDVVERYRGLTVREVFRPTMVWVLYQPAGQGELPLYEPPRTMPNRC</sequence>
<keyword evidence="2" id="KW-1185">Reference proteome</keyword>
<dbReference type="RefSeq" id="WP_229918416.1">
    <property type="nucleotide sequence ID" value="NZ_BJMN01000015.1"/>
</dbReference>